<evidence type="ECO:0000256" key="1">
    <source>
        <dbReference type="SAM" id="SignalP"/>
    </source>
</evidence>
<evidence type="ECO:0008006" key="4">
    <source>
        <dbReference type="Google" id="ProtNLM"/>
    </source>
</evidence>
<accession>A0A7T5R3Y8</accession>
<sequence>MAVLSRLSNRVLVGLAFISLSYSLPAAAAMSAEDGKRLKDLFGGMVDHYRNEARLQGGDLLVEGEVMVEPGDNYFAITLPHLTSLSADGTKINIGLIAINAVPGNQPQEWKMTLAMPTPITMYDASGKESAVLEIGSQNFAGVFHESFKNFVRLNAQYKNISFYDPVDGAKITIPDARAVYDLKQGGNALWSGPMNLSASNIQATFGNTGAAGKIASIRLDSTIKDYSIEAANAYNEKMEALIESLDTDRPSDSTSHFMGMYNTVFDFLTTVWDGFGSDFTISGAEFITPAAGDKPASTIKIGKAGFGFMAEGLKSNQVMLRPTVTLSGLSITPPPAGFDQLAPDSFNLDLTLNNLPLTKLSDLGKKSLEQSSQSPESGGLVMQNTVAMAQKLLTDAGASLKIVNTGASKADEYSVLLNGSAAANIQALLGGTAKLRVEIFGLETILSSLQTLANDPAVSAENKQSAANALQVLTLLQMIGQQGTNGNGQPTRTYDVEITPDGKQLLNGADMMTVMGGAAQ</sequence>
<dbReference type="Proteomes" id="UP000595362">
    <property type="component" value="Chromosome"/>
</dbReference>
<feature type="signal peptide" evidence="1">
    <location>
        <begin position="1"/>
        <end position="28"/>
    </location>
</feature>
<dbReference type="AlphaFoldDB" id="A0A7T5R3Y8"/>
<evidence type="ECO:0000313" key="3">
    <source>
        <dbReference type="Proteomes" id="UP000595362"/>
    </source>
</evidence>
<evidence type="ECO:0000313" key="2">
    <source>
        <dbReference type="EMBL" id="QQG37097.1"/>
    </source>
</evidence>
<gene>
    <name evidence="2" type="ORF">HYS17_04855</name>
</gene>
<dbReference type="EMBL" id="CP066681">
    <property type="protein sequence ID" value="QQG37097.1"/>
    <property type="molecule type" value="Genomic_DNA"/>
</dbReference>
<proteinExistence type="predicted"/>
<protein>
    <recommendedName>
        <fullName evidence="4">DUF2125 domain-containing protein</fullName>
    </recommendedName>
</protein>
<reference evidence="2 3" key="1">
    <citation type="submission" date="2020-07" db="EMBL/GenBank/DDBJ databases">
        <title>Huge and variable diversity of episymbiotic CPR bacteria and DPANN archaea in groundwater ecosystems.</title>
        <authorList>
            <person name="He C.Y."/>
            <person name="Keren R."/>
            <person name="Whittaker M."/>
            <person name="Farag I.F."/>
            <person name="Doudna J."/>
            <person name="Cate J.H.D."/>
            <person name="Banfield J.F."/>
        </authorList>
    </citation>
    <scope>NUCLEOTIDE SEQUENCE [LARGE SCALE GENOMIC DNA]</scope>
    <source>
        <strain evidence="2">NC_groundwater_70_Ag_B-0.1um_54_66</strain>
    </source>
</reference>
<feature type="chain" id="PRO_5032417665" description="DUF2125 domain-containing protein" evidence="1">
    <location>
        <begin position="29"/>
        <end position="521"/>
    </location>
</feature>
<name>A0A7T5R3Y8_9BACT</name>
<keyword evidence="1" id="KW-0732">Signal</keyword>
<organism evidence="2 3">
    <name type="scientific">Micavibrio aeruginosavorus</name>
    <dbReference type="NCBI Taxonomy" id="349221"/>
    <lineage>
        <taxon>Bacteria</taxon>
        <taxon>Pseudomonadati</taxon>
        <taxon>Bdellovibrionota</taxon>
        <taxon>Bdellovibrionia</taxon>
        <taxon>Bdellovibrionales</taxon>
        <taxon>Pseudobdellovibrionaceae</taxon>
        <taxon>Micavibrio</taxon>
    </lineage>
</organism>